<dbReference type="PIRSF" id="PIRSF028205">
    <property type="entry name" value="UCP028205"/>
    <property type="match status" value="1"/>
</dbReference>
<feature type="domain" description="Uncharacterized protein TP-0789" evidence="2">
    <location>
        <begin position="76"/>
        <end position="248"/>
    </location>
</feature>
<dbReference type="EMBL" id="DSUH01000018">
    <property type="protein sequence ID" value="HGU31370.1"/>
    <property type="molecule type" value="Genomic_DNA"/>
</dbReference>
<dbReference type="Pfam" id="PF17131">
    <property type="entry name" value="LolA_like"/>
    <property type="match status" value="1"/>
</dbReference>
<name>A0A7C4MK84_9BACT</name>
<evidence type="ECO:0000259" key="2">
    <source>
        <dbReference type="Pfam" id="PF17131"/>
    </source>
</evidence>
<gene>
    <name evidence="3" type="ORF">ENS29_00770</name>
</gene>
<dbReference type="CDD" id="cd16329">
    <property type="entry name" value="LolA_like"/>
    <property type="match status" value="1"/>
</dbReference>
<dbReference type="InterPro" id="IPR011220">
    <property type="entry name" value="UCP028205"/>
</dbReference>
<feature type="chain" id="PRO_5028453134" evidence="1">
    <location>
        <begin position="27"/>
        <end position="251"/>
    </location>
</feature>
<evidence type="ECO:0000256" key="1">
    <source>
        <dbReference type="SAM" id="SignalP"/>
    </source>
</evidence>
<keyword evidence="1" id="KW-0732">Signal</keyword>
<dbReference type="AlphaFoldDB" id="A0A7C4MK84"/>
<reference evidence="3" key="1">
    <citation type="journal article" date="2020" name="mSystems">
        <title>Genome- and Community-Level Interaction Insights into Carbon Utilization and Element Cycling Functions of Hydrothermarchaeota in Hydrothermal Sediment.</title>
        <authorList>
            <person name="Zhou Z."/>
            <person name="Liu Y."/>
            <person name="Xu W."/>
            <person name="Pan J."/>
            <person name="Luo Z.H."/>
            <person name="Li M."/>
        </authorList>
    </citation>
    <scope>NUCLEOTIDE SEQUENCE [LARGE SCALE GENOMIC DNA]</scope>
    <source>
        <strain evidence="3">SpSt-477</strain>
    </source>
</reference>
<sequence length="251" mass="28465">MNTRSVLTITCLLGFCLFVLTTYSNADQASPKQILQLADKARGNYEGVKWNIFIDSTENNEKQERYLTVSARGYDFLAVLTNPSKVKGQKLLMVDHNMWFIKPGVKKPVPISSRQKLVGGAAYGDIAATNYADDYEAEVLPEETIEGEDCHVFRLKAITKKATYDEIKYWISKKRTVGIKAEYYTVSGKLFKTATFEYNHQIAKDNPAPFISKMTIIDAIAPDNVTHLHYKDNELTKIPDSMFDVNLLMNR</sequence>
<organism evidence="3">
    <name type="scientific">Desulfatirhabdium butyrativorans</name>
    <dbReference type="NCBI Taxonomy" id="340467"/>
    <lineage>
        <taxon>Bacteria</taxon>
        <taxon>Pseudomonadati</taxon>
        <taxon>Thermodesulfobacteriota</taxon>
        <taxon>Desulfobacteria</taxon>
        <taxon>Desulfobacterales</taxon>
        <taxon>Desulfatirhabdiaceae</taxon>
        <taxon>Desulfatirhabdium</taxon>
    </lineage>
</organism>
<dbReference type="InterPro" id="IPR033399">
    <property type="entry name" value="TP_0789-like"/>
</dbReference>
<protein>
    <submittedName>
        <fullName evidence="3">Outer membrane lipoprotein-sorting protein</fullName>
    </submittedName>
</protein>
<keyword evidence="3" id="KW-0449">Lipoprotein</keyword>
<dbReference type="Gene3D" id="2.50.20.10">
    <property type="entry name" value="Lipoprotein localisation LolA/LolB/LppX"/>
    <property type="match status" value="1"/>
</dbReference>
<feature type="signal peptide" evidence="1">
    <location>
        <begin position="1"/>
        <end position="26"/>
    </location>
</feature>
<comment type="caution">
    <text evidence="3">The sequence shown here is derived from an EMBL/GenBank/DDBJ whole genome shotgun (WGS) entry which is preliminary data.</text>
</comment>
<accession>A0A7C4MK84</accession>
<proteinExistence type="predicted"/>
<evidence type="ECO:0000313" key="3">
    <source>
        <dbReference type="EMBL" id="HGU31370.1"/>
    </source>
</evidence>